<sequence>MRYRKLDADGDYSFGNQQGDFYIDSAEGVAQSVKTRLSLFTGEWFLDTSDGTPWRTEVLGKYTKDAYDAVIKDRVLSTPGVTLIASYISSFDADARTLIVRITIATQYGETSFATTL</sequence>
<dbReference type="InterPro" id="IPR020288">
    <property type="entry name" value="Sheath_initiator"/>
</dbReference>
<evidence type="ECO:0000313" key="1">
    <source>
        <dbReference type="EMBL" id="VVD29151.1"/>
    </source>
</evidence>
<dbReference type="Proteomes" id="UP000325811">
    <property type="component" value="Chromosome I"/>
</dbReference>
<protein>
    <recommendedName>
        <fullName evidence="3">Bacteriophage protein</fullName>
    </recommendedName>
</protein>
<dbReference type="RefSeq" id="WP_165186347.1">
    <property type="nucleotide sequence ID" value="NZ_LR699553.1"/>
</dbReference>
<evidence type="ECO:0008006" key="3">
    <source>
        <dbReference type="Google" id="ProtNLM"/>
    </source>
</evidence>
<proteinExistence type="predicted"/>
<dbReference type="KEGG" id="pdio:PDMSB3_2695"/>
<accession>A0A5Q4YTG6</accession>
<organism evidence="1 2">
    <name type="scientific">Paraburkholderia dioscoreae</name>
    <dbReference type="NCBI Taxonomy" id="2604047"/>
    <lineage>
        <taxon>Bacteria</taxon>
        <taxon>Pseudomonadati</taxon>
        <taxon>Pseudomonadota</taxon>
        <taxon>Betaproteobacteria</taxon>
        <taxon>Burkholderiales</taxon>
        <taxon>Burkholderiaceae</taxon>
        <taxon>Paraburkholderia</taxon>
    </lineage>
</organism>
<name>A0A5Q4YTG6_9BURK</name>
<dbReference type="EMBL" id="LR699553">
    <property type="protein sequence ID" value="VVD29151.1"/>
    <property type="molecule type" value="Genomic_DNA"/>
</dbReference>
<keyword evidence="2" id="KW-1185">Reference proteome</keyword>
<evidence type="ECO:0000313" key="2">
    <source>
        <dbReference type="Proteomes" id="UP000325811"/>
    </source>
</evidence>
<dbReference type="AlphaFoldDB" id="A0A5Q4YTG6"/>
<gene>
    <name evidence="1" type="ORF">PDMSB3_2695</name>
</gene>
<reference evidence="1 2" key="1">
    <citation type="submission" date="2019-08" db="EMBL/GenBank/DDBJ databases">
        <authorList>
            <person name="Herpell B J."/>
        </authorList>
    </citation>
    <scope>NUCLEOTIDE SEQUENCE [LARGE SCALE GENOMIC DNA]</scope>
    <source>
        <strain evidence="2">Msb3</strain>
    </source>
</reference>
<dbReference type="Pfam" id="PF10934">
    <property type="entry name" value="Sheath_initiator"/>
    <property type="match status" value="1"/>
</dbReference>